<evidence type="ECO:0000313" key="3">
    <source>
        <dbReference type="Proteomes" id="UP000006727"/>
    </source>
</evidence>
<dbReference type="PANTHER" id="PTHR33133:SF1">
    <property type="entry name" value="EXPRESSED PROTEIN-RELATED"/>
    <property type="match status" value="1"/>
</dbReference>
<proteinExistence type="predicted"/>
<sequence length="98" mass="10933">MAYASLMCNLAYVVTALEGSHGWPALAQCIQLLKGRFEVALLLFLVTNANGTLLDVLFEFHVIRNTIAFNPPLAVDRWDLAHMYISLPIIFILDIGSR</sequence>
<organism evidence="1">
    <name type="scientific">Physcomitrium patens</name>
    <name type="common">Spreading-leaved earth moss</name>
    <name type="synonym">Physcomitrella patens</name>
    <dbReference type="NCBI Taxonomy" id="3218"/>
    <lineage>
        <taxon>Eukaryota</taxon>
        <taxon>Viridiplantae</taxon>
        <taxon>Streptophyta</taxon>
        <taxon>Embryophyta</taxon>
        <taxon>Bryophyta</taxon>
        <taxon>Bryophytina</taxon>
        <taxon>Bryopsida</taxon>
        <taxon>Funariidae</taxon>
        <taxon>Funariales</taxon>
        <taxon>Funariaceae</taxon>
        <taxon>Physcomitrium</taxon>
    </lineage>
</organism>
<accession>A0A2K1KXK6</accession>
<evidence type="ECO:0000313" key="1">
    <source>
        <dbReference type="EMBL" id="PNR58501.1"/>
    </source>
</evidence>
<dbReference type="PaxDb" id="3218-PP1S96_119V6.1"/>
<reference evidence="1 3" key="1">
    <citation type="journal article" date="2008" name="Science">
        <title>The Physcomitrella genome reveals evolutionary insights into the conquest of land by plants.</title>
        <authorList>
            <person name="Rensing S."/>
            <person name="Lang D."/>
            <person name="Zimmer A."/>
            <person name="Terry A."/>
            <person name="Salamov A."/>
            <person name="Shapiro H."/>
            <person name="Nishiyama T."/>
            <person name="Perroud P.-F."/>
            <person name="Lindquist E."/>
            <person name="Kamisugi Y."/>
            <person name="Tanahashi T."/>
            <person name="Sakakibara K."/>
            <person name="Fujita T."/>
            <person name="Oishi K."/>
            <person name="Shin-I T."/>
            <person name="Kuroki Y."/>
            <person name="Toyoda A."/>
            <person name="Suzuki Y."/>
            <person name="Hashimoto A."/>
            <person name="Yamaguchi K."/>
            <person name="Sugano A."/>
            <person name="Kohara Y."/>
            <person name="Fujiyama A."/>
            <person name="Anterola A."/>
            <person name="Aoki S."/>
            <person name="Ashton N."/>
            <person name="Barbazuk W.B."/>
            <person name="Barker E."/>
            <person name="Bennetzen J."/>
            <person name="Bezanilla M."/>
            <person name="Blankenship R."/>
            <person name="Cho S.H."/>
            <person name="Dutcher S."/>
            <person name="Estelle M."/>
            <person name="Fawcett J.A."/>
            <person name="Gundlach H."/>
            <person name="Hanada K."/>
            <person name="Heyl A."/>
            <person name="Hicks K.A."/>
            <person name="Hugh J."/>
            <person name="Lohr M."/>
            <person name="Mayer K."/>
            <person name="Melkozernov A."/>
            <person name="Murata T."/>
            <person name="Nelson D."/>
            <person name="Pils B."/>
            <person name="Prigge M."/>
            <person name="Reiss B."/>
            <person name="Renner T."/>
            <person name="Rombauts S."/>
            <person name="Rushton P."/>
            <person name="Sanderfoot A."/>
            <person name="Schween G."/>
            <person name="Shiu S.-H."/>
            <person name="Stueber K."/>
            <person name="Theodoulou F.L."/>
            <person name="Tu H."/>
            <person name="Van de Peer Y."/>
            <person name="Verrier P.J."/>
            <person name="Waters E."/>
            <person name="Wood A."/>
            <person name="Yang L."/>
            <person name="Cove D."/>
            <person name="Cuming A."/>
            <person name="Hasebe M."/>
            <person name="Lucas S."/>
            <person name="Mishler D.B."/>
            <person name="Reski R."/>
            <person name="Grigoriev I."/>
            <person name="Quatrano R.S."/>
            <person name="Boore J.L."/>
        </authorList>
    </citation>
    <scope>NUCLEOTIDE SEQUENCE [LARGE SCALE GENOMIC DNA]</scope>
    <source>
        <strain evidence="2 3">cv. Gransden 2004</strain>
    </source>
</reference>
<dbReference type="EMBL" id="ABEU02000003">
    <property type="protein sequence ID" value="PNR58501.1"/>
    <property type="molecule type" value="Genomic_DNA"/>
</dbReference>
<dbReference type="AlphaFoldDB" id="A0A2K1KXK6"/>
<keyword evidence="3" id="KW-1185">Reference proteome</keyword>
<evidence type="ECO:0000313" key="2">
    <source>
        <dbReference type="EnsemblPlants" id="PAC:32941217.CDS.1"/>
    </source>
</evidence>
<dbReference type="Gramene" id="Pp3c3_37050V3.1">
    <property type="protein sequence ID" value="PAC:32941217.CDS.1"/>
    <property type="gene ID" value="Pp3c3_37050"/>
</dbReference>
<reference evidence="1 3" key="2">
    <citation type="journal article" date="2018" name="Plant J.">
        <title>The Physcomitrella patens chromosome-scale assembly reveals moss genome structure and evolution.</title>
        <authorList>
            <person name="Lang D."/>
            <person name="Ullrich K.K."/>
            <person name="Murat F."/>
            <person name="Fuchs J."/>
            <person name="Jenkins J."/>
            <person name="Haas F.B."/>
            <person name="Piednoel M."/>
            <person name="Gundlach H."/>
            <person name="Van Bel M."/>
            <person name="Meyberg R."/>
            <person name="Vives C."/>
            <person name="Morata J."/>
            <person name="Symeonidi A."/>
            <person name="Hiss M."/>
            <person name="Muchero W."/>
            <person name="Kamisugi Y."/>
            <person name="Saleh O."/>
            <person name="Blanc G."/>
            <person name="Decker E.L."/>
            <person name="van Gessel N."/>
            <person name="Grimwood J."/>
            <person name="Hayes R.D."/>
            <person name="Graham S.W."/>
            <person name="Gunter L.E."/>
            <person name="McDaniel S.F."/>
            <person name="Hoernstein S.N.W."/>
            <person name="Larsson A."/>
            <person name="Li F.W."/>
            <person name="Perroud P.F."/>
            <person name="Phillips J."/>
            <person name="Ranjan P."/>
            <person name="Rokshar D.S."/>
            <person name="Rothfels C.J."/>
            <person name="Schneider L."/>
            <person name="Shu S."/>
            <person name="Stevenson D.W."/>
            <person name="Thummler F."/>
            <person name="Tillich M."/>
            <person name="Villarreal Aguilar J.C."/>
            <person name="Widiez T."/>
            <person name="Wong G.K."/>
            <person name="Wymore A."/>
            <person name="Zhang Y."/>
            <person name="Zimmer A.D."/>
            <person name="Quatrano R.S."/>
            <person name="Mayer K.F.X."/>
            <person name="Goodstein D."/>
            <person name="Casacuberta J.M."/>
            <person name="Vandepoele K."/>
            <person name="Reski R."/>
            <person name="Cuming A.C."/>
            <person name="Tuskan G.A."/>
            <person name="Maumus F."/>
            <person name="Salse J."/>
            <person name="Schmutz J."/>
            <person name="Rensing S.A."/>
        </authorList>
    </citation>
    <scope>NUCLEOTIDE SEQUENCE [LARGE SCALE GENOMIC DNA]</scope>
    <source>
        <strain evidence="2 3">cv. Gransden 2004</strain>
    </source>
</reference>
<dbReference type="Proteomes" id="UP000006727">
    <property type="component" value="Chromosome 3"/>
</dbReference>
<dbReference type="InParanoid" id="A0A2K1KXK6"/>
<dbReference type="PANTHER" id="PTHR33133">
    <property type="entry name" value="OS08G0107100 PROTEIN-RELATED"/>
    <property type="match status" value="1"/>
</dbReference>
<reference evidence="2" key="3">
    <citation type="submission" date="2020-12" db="UniProtKB">
        <authorList>
            <consortium name="EnsemblPlants"/>
        </authorList>
    </citation>
    <scope>IDENTIFICATION</scope>
</reference>
<gene>
    <name evidence="1" type="ORF">PHYPA_005496</name>
</gene>
<protein>
    <submittedName>
        <fullName evidence="1 2">Uncharacterized protein</fullName>
    </submittedName>
</protein>
<dbReference type="EnsemblPlants" id="Pp3c3_37050V3.1">
    <property type="protein sequence ID" value="PAC:32941217.CDS.1"/>
    <property type="gene ID" value="Pp3c3_37050"/>
</dbReference>
<name>A0A2K1KXK6_PHYPA</name>